<evidence type="ECO:0000259" key="1">
    <source>
        <dbReference type="Pfam" id="PF13340"/>
    </source>
</evidence>
<protein>
    <submittedName>
        <fullName evidence="2">Transposase</fullName>
    </submittedName>
</protein>
<evidence type="ECO:0000313" key="3">
    <source>
        <dbReference type="Proteomes" id="UP001139311"/>
    </source>
</evidence>
<dbReference type="InterPro" id="IPR025161">
    <property type="entry name" value="IS402-like_dom"/>
</dbReference>
<name>A0A9X1L9Q0_9PROT</name>
<proteinExistence type="predicted"/>
<organism evidence="2 3">
    <name type="scientific">Roseicella aerolata</name>
    <dbReference type="NCBI Taxonomy" id="2883479"/>
    <lineage>
        <taxon>Bacteria</taxon>
        <taxon>Pseudomonadati</taxon>
        <taxon>Pseudomonadota</taxon>
        <taxon>Alphaproteobacteria</taxon>
        <taxon>Acetobacterales</taxon>
        <taxon>Roseomonadaceae</taxon>
        <taxon>Roseicella</taxon>
    </lineage>
</organism>
<comment type="caution">
    <text evidence="2">The sequence shown here is derived from an EMBL/GenBank/DDBJ whole genome shotgun (WGS) entry which is preliminary data.</text>
</comment>
<dbReference type="RefSeq" id="WP_226605985.1">
    <property type="nucleotide sequence ID" value="NZ_JAJAQI010000007.1"/>
</dbReference>
<dbReference type="EMBL" id="JAJAQI010000007">
    <property type="protein sequence ID" value="MCB4821365.1"/>
    <property type="molecule type" value="Genomic_DNA"/>
</dbReference>
<evidence type="ECO:0000313" key="2">
    <source>
        <dbReference type="EMBL" id="MCB4821365.1"/>
    </source>
</evidence>
<reference evidence="2" key="1">
    <citation type="submission" date="2021-10" db="EMBL/GenBank/DDBJ databases">
        <title>Roseicella aerolatum sp. nov., isolated from aerosols of e-waste dismantling site.</title>
        <authorList>
            <person name="Qin T."/>
        </authorList>
    </citation>
    <scope>NUCLEOTIDE SEQUENCE</scope>
    <source>
        <strain evidence="2">GB24</strain>
    </source>
</reference>
<dbReference type="Pfam" id="PF13340">
    <property type="entry name" value="DUF4096"/>
    <property type="match status" value="1"/>
</dbReference>
<keyword evidence="3" id="KW-1185">Reference proteome</keyword>
<dbReference type="Proteomes" id="UP001139311">
    <property type="component" value="Unassembled WGS sequence"/>
</dbReference>
<accession>A0A9X1L9Q0</accession>
<dbReference type="AlphaFoldDB" id="A0A9X1L9Q0"/>
<sequence length="246" mass="27755">MPRRPRHPDPPMPPGLIPADFMRRHDLWRRLYLDPFTCLTPRHAWAPLTDAEWAALVPLLEETGCGLACPGRPGERMADVRGRLDAIFRAVMLKRPAREGGGRAAWSALPPEFGKADTVARTYRRWAHRGLWLRLLAAVATPGAAPALRALAYRACCAVRRGIRIMGLKAIMLARKLRLFSALPAPSPWLPDPELSEIYMPVCLRIAQHAFDHPGWWPPRPLLRLMHSLHAIAGGRTRIRRDWEPA</sequence>
<gene>
    <name evidence="2" type="ORF">LHA35_06425</name>
</gene>
<feature type="domain" description="Insertion element IS402-like" evidence="1">
    <location>
        <begin position="48"/>
        <end position="135"/>
    </location>
</feature>